<accession>A0A069B4B9</accession>
<reference evidence="3 5" key="2">
    <citation type="submission" date="2017-11" db="EMBL/GenBank/DDBJ databases">
        <title>Molecular characterization of Burkholderia pseudomallei and closely related isolates from Vietnam.</title>
        <authorList>
            <person name="Ustinov D.V."/>
            <person name="Antonov A.S."/>
            <person name="Avdusheva E.F."/>
            <person name="Shpak I.M."/>
            <person name="Zakharova I.B."/>
            <person name="Thi L.A."/>
            <person name="Teteryatnikova N."/>
            <person name="Lopasteyskaya Y.A."/>
            <person name="Kuzyutina J.A."/>
            <person name="Ngo T.N."/>
            <person name="Victorov D.V."/>
        </authorList>
    </citation>
    <scope>NUCLEOTIDE SEQUENCE [LARGE SCALE GENOMIC DNA]</scope>
    <source>
        <strain evidence="3 5">V1512</strain>
    </source>
</reference>
<evidence type="ECO:0000313" key="5">
    <source>
        <dbReference type="Proteomes" id="UP000231878"/>
    </source>
</evidence>
<dbReference type="EMBL" id="JQIM01000010">
    <property type="protein sequence ID" value="KGX05755.1"/>
    <property type="molecule type" value="Genomic_DNA"/>
</dbReference>
<dbReference type="RefSeq" id="WP_004189319.1">
    <property type="nucleotide sequence ID" value="NZ_AP028071.1"/>
</dbReference>
<feature type="compositionally biased region" description="Basic and acidic residues" evidence="1">
    <location>
        <begin position="58"/>
        <end position="77"/>
    </location>
</feature>
<evidence type="ECO:0000313" key="3">
    <source>
        <dbReference type="EMBL" id="PJO64262.1"/>
    </source>
</evidence>
<dbReference type="Pfam" id="PF08895">
    <property type="entry name" value="DUF1840"/>
    <property type="match status" value="1"/>
</dbReference>
<dbReference type="InterPro" id="IPR014991">
    <property type="entry name" value="DUF1840"/>
</dbReference>
<protein>
    <submittedName>
        <fullName evidence="3">DUF1840 domain-containing protein</fullName>
    </submittedName>
</protein>
<dbReference type="Proteomes" id="UP000030475">
    <property type="component" value="Unassembled WGS sequence"/>
</dbReference>
<organism evidence="2 4">
    <name type="scientific">Burkholderia pseudomallei</name>
    <name type="common">Pseudomonas pseudomallei</name>
    <dbReference type="NCBI Taxonomy" id="28450"/>
    <lineage>
        <taxon>Bacteria</taxon>
        <taxon>Pseudomonadati</taxon>
        <taxon>Pseudomonadota</taxon>
        <taxon>Betaproteobacteria</taxon>
        <taxon>Burkholderiales</taxon>
        <taxon>Burkholderiaceae</taxon>
        <taxon>Burkholderia</taxon>
        <taxon>pseudomallei group</taxon>
    </lineage>
</organism>
<evidence type="ECO:0000256" key="1">
    <source>
        <dbReference type="SAM" id="MobiDB-lite"/>
    </source>
</evidence>
<name>A0A069B4B9_BURPE</name>
<sequence>MITFKSKAAQDLDVLKDFAVYVLGLVGKQLGERGVITSDELDGAIAKLEDAVSQAKQARAEHAGHFHEDEPDHAHHEVPPSLAQRVAPFLTMLREAKAQNADIHWGF</sequence>
<proteinExistence type="predicted"/>
<evidence type="ECO:0000313" key="2">
    <source>
        <dbReference type="EMBL" id="KGX05755.1"/>
    </source>
</evidence>
<feature type="region of interest" description="Disordered" evidence="1">
    <location>
        <begin position="57"/>
        <end position="77"/>
    </location>
</feature>
<dbReference type="eggNOG" id="ENOG5032ZX9">
    <property type="taxonomic scope" value="Bacteria"/>
</dbReference>
<comment type="caution">
    <text evidence="2">The sequence shown here is derived from an EMBL/GenBank/DDBJ whole genome shotgun (WGS) entry which is preliminary data.</text>
</comment>
<gene>
    <name evidence="3" type="ORF">CWD88_21685</name>
    <name evidence="2" type="ORF">Y036_1594</name>
</gene>
<dbReference type="OMA" id="AQRAYPF"/>
<reference evidence="2 4" key="1">
    <citation type="submission" date="2014-08" db="EMBL/GenBank/DDBJ databases">
        <authorList>
            <person name="Bunnell A."/>
            <person name="Chain P.S."/>
            <person name="Chertkov O."/>
            <person name="Currie B.J."/>
            <person name="Daligault H.E."/>
            <person name="Davenport K.W."/>
            <person name="Davis C."/>
            <person name="Gleasner C.D."/>
            <person name="Johnson S.L."/>
            <person name="Kaestli M."/>
            <person name="Koren S."/>
            <person name="Kunde Y.A."/>
            <person name="Mayo M."/>
            <person name="McMurry K.K."/>
            <person name="Price E.P."/>
            <person name="Reitenga K.G."/>
            <person name="Robison R."/>
            <person name="Rosovitz M.J."/>
            <person name="Sarovich D.S."/>
            <person name="Teshima H."/>
        </authorList>
    </citation>
    <scope>NUCLEOTIDE SEQUENCE [LARGE SCALE GENOMIC DNA]</scope>
    <source>
        <strain evidence="2 4">MSHR44</strain>
    </source>
</reference>
<dbReference type="Proteomes" id="UP000231878">
    <property type="component" value="Unassembled WGS sequence"/>
</dbReference>
<dbReference type="GeneID" id="93058901"/>
<dbReference type="EMBL" id="PHRB01000023">
    <property type="protein sequence ID" value="PJO64262.1"/>
    <property type="molecule type" value="Genomic_DNA"/>
</dbReference>
<dbReference type="OrthoDB" id="5296629at2"/>
<evidence type="ECO:0000313" key="4">
    <source>
        <dbReference type="Proteomes" id="UP000030475"/>
    </source>
</evidence>
<dbReference type="AlphaFoldDB" id="A0A069B4B9"/>
<dbReference type="KEGG" id="but:X994_2314"/>